<evidence type="ECO:0000313" key="2">
    <source>
        <dbReference type="Proteomes" id="UP000308092"/>
    </source>
</evidence>
<organism evidence="1 2">
    <name type="scientific">Aspergillus tanneri</name>
    <dbReference type="NCBI Taxonomy" id="1220188"/>
    <lineage>
        <taxon>Eukaryota</taxon>
        <taxon>Fungi</taxon>
        <taxon>Dikarya</taxon>
        <taxon>Ascomycota</taxon>
        <taxon>Pezizomycotina</taxon>
        <taxon>Eurotiomycetes</taxon>
        <taxon>Eurotiomycetidae</taxon>
        <taxon>Eurotiales</taxon>
        <taxon>Aspergillaceae</taxon>
        <taxon>Aspergillus</taxon>
        <taxon>Aspergillus subgen. Circumdati</taxon>
    </lineage>
</organism>
<comment type="caution">
    <text evidence="1">The sequence shown here is derived from an EMBL/GenBank/DDBJ whole genome shotgun (WGS) entry which is preliminary data.</text>
</comment>
<dbReference type="VEuPathDB" id="FungiDB:EYZ11_013309"/>
<dbReference type="EMBL" id="SOSA01001349">
    <property type="protein sequence ID" value="THC87243.1"/>
    <property type="molecule type" value="Genomic_DNA"/>
</dbReference>
<dbReference type="Proteomes" id="UP000308092">
    <property type="component" value="Unassembled WGS sequence"/>
</dbReference>
<protein>
    <submittedName>
        <fullName evidence="1">Uncharacterized protein</fullName>
    </submittedName>
</protein>
<keyword evidence="2" id="KW-1185">Reference proteome</keyword>
<name>A0A4S3IY27_9EURO</name>
<evidence type="ECO:0000313" key="1">
    <source>
        <dbReference type="EMBL" id="THC87243.1"/>
    </source>
</evidence>
<dbReference type="STRING" id="1220188.A0A4S3IY27"/>
<sequence length="111" mass="12403">MGYFWPDLKDNVALKQVNSHVYCKDINVFVDRVKDVIAYKGEEMVKANLQACLRGSSLSWFTSELSEFEKAALRSLPLAEEALNKVNVLRYTYGDVTAVSIAELGIPTSDP</sequence>
<gene>
    <name evidence="1" type="ORF">EYZ11_013309</name>
</gene>
<accession>A0A4S3IY27</accession>
<reference evidence="1 2" key="1">
    <citation type="submission" date="2019-03" db="EMBL/GenBank/DDBJ databases">
        <title>The genome sequence of a newly discovered highly antifungal drug resistant Aspergillus species, Aspergillus tanneri NIH 1004.</title>
        <authorList>
            <person name="Mounaud S."/>
            <person name="Singh I."/>
            <person name="Joardar V."/>
            <person name="Pakala S."/>
            <person name="Pakala S."/>
            <person name="Venepally P."/>
            <person name="Hoover J."/>
            <person name="Nierman W."/>
            <person name="Chung J."/>
            <person name="Losada L."/>
        </authorList>
    </citation>
    <scope>NUCLEOTIDE SEQUENCE [LARGE SCALE GENOMIC DNA]</scope>
    <source>
        <strain evidence="1 2">NIH1004</strain>
    </source>
</reference>
<proteinExistence type="predicted"/>
<dbReference type="AlphaFoldDB" id="A0A4S3IY27"/>